<dbReference type="Proteomes" id="UP001054837">
    <property type="component" value="Unassembled WGS sequence"/>
</dbReference>
<dbReference type="AlphaFoldDB" id="A0AAV4VGU8"/>
<proteinExistence type="predicted"/>
<keyword evidence="2" id="KW-1185">Reference proteome</keyword>
<reference evidence="1 2" key="1">
    <citation type="submission" date="2021-06" db="EMBL/GenBank/DDBJ databases">
        <title>Caerostris darwini draft genome.</title>
        <authorList>
            <person name="Kono N."/>
            <person name="Arakawa K."/>
        </authorList>
    </citation>
    <scope>NUCLEOTIDE SEQUENCE [LARGE SCALE GENOMIC DNA]</scope>
</reference>
<sequence length="148" mass="16084">MITNRFDVSFVINWILHTSKLTNIVTSTFFFLKRPTSHPHSAISETQIPANGPNPLYLKAQIGSSPNSRVREAASLIGASAQFIALSQISRETITAISHLGDSVLMPATSNLVVRKEIPVFVKVSFSKTSPVNPLSLGYRTRSFSGGP</sequence>
<evidence type="ECO:0000313" key="1">
    <source>
        <dbReference type="EMBL" id="GIY69170.1"/>
    </source>
</evidence>
<dbReference type="EMBL" id="BPLQ01013022">
    <property type="protein sequence ID" value="GIY69170.1"/>
    <property type="molecule type" value="Genomic_DNA"/>
</dbReference>
<name>A0AAV4VGU8_9ARAC</name>
<protein>
    <submittedName>
        <fullName evidence="1">Uncharacterized protein</fullName>
    </submittedName>
</protein>
<accession>A0AAV4VGU8</accession>
<evidence type="ECO:0000313" key="2">
    <source>
        <dbReference type="Proteomes" id="UP001054837"/>
    </source>
</evidence>
<comment type="caution">
    <text evidence="1">The sequence shown here is derived from an EMBL/GenBank/DDBJ whole genome shotgun (WGS) entry which is preliminary data.</text>
</comment>
<organism evidence="1 2">
    <name type="scientific">Caerostris darwini</name>
    <dbReference type="NCBI Taxonomy" id="1538125"/>
    <lineage>
        <taxon>Eukaryota</taxon>
        <taxon>Metazoa</taxon>
        <taxon>Ecdysozoa</taxon>
        <taxon>Arthropoda</taxon>
        <taxon>Chelicerata</taxon>
        <taxon>Arachnida</taxon>
        <taxon>Araneae</taxon>
        <taxon>Araneomorphae</taxon>
        <taxon>Entelegynae</taxon>
        <taxon>Araneoidea</taxon>
        <taxon>Araneidae</taxon>
        <taxon>Caerostris</taxon>
    </lineage>
</organism>
<gene>
    <name evidence="1" type="ORF">CDAR_370651</name>
</gene>